<feature type="domain" description="HTH cro/C1-type" evidence="2">
    <location>
        <begin position="65"/>
        <end position="99"/>
    </location>
</feature>
<dbReference type="InterPro" id="IPR001387">
    <property type="entry name" value="Cro/C1-type_HTH"/>
</dbReference>
<dbReference type="Proteomes" id="UP000318416">
    <property type="component" value="Unassembled WGS sequence"/>
</dbReference>
<evidence type="ECO:0000313" key="4">
    <source>
        <dbReference type="Proteomes" id="UP000318416"/>
    </source>
</evidence>
<dbReference type="Gene3D" id="1.10.260.40">
    <property type="entry name" value="lambda repressor-like DNA-binding domains"/>
    <property type="match status" value="1"/>
</dbReference>
<dbReference type="InterPro" id="IPR011990">
    <property type="entry name" value="TPR-like_helical_dom_sf"/>
</dbReference>
<protein>
    <submittedName>
        <fullName evidence="3">Helix-turn-helix protein</fullName>
    </submittedName>
</protein>
<dbReference type="RefSeq" id="WP_145789777.1">
    <property type="nucleotide sequence ID" value="NZ_BAAABR010000089.1"/>
</dbReference>
<keyword evidence="4" id="KW-1185">Reference proteome</keyword>
<dbReference type="GO" id="GO:0003677">
    <property type="term" value="F:DNA binding"/>
    <property type="evidence" value="ECO:0007669"/>
    <property type="project" value="InterPro"/>
</dbReference>
<name>A0A561ENJ3_9ACTN</name>
<dbReference type="EMBL" id="VIVR01000001">
    <property type="protein sequence ID" value="TWE17170.1"/>
    <property type="molecule type" value="Genomic_DNA"/>
</dbReference>
<dbReference type="OrthoDB" id="4508581at2"/>
<comment type="caution">
    <text evidence="3">The sequence shown here is derived from an EMBL/GenBank/DDBJ whole genome shotgun (WGS) entry which is preliminary data.</text>
</comment>
<accession>A0A561ENJ3</accession>
<dbReference type="AlphaFoldDB" id="A0A561ENJ3"/>
<reference evidence="3 4" key="1">
    <citation type="submission" date="2019-06" db="EMBL/GenBank/DDBJ databases">
        <title>Sequencing the genomes of 1000 actinobacteria strains.</title>
        <authorList>
            <person name="Klenk H.-P."/>
        </authorList>
    </citation>
    <scope>NUCLEOTIDE SEQUENCE [LARGE SCALE GENOMIC DNA]</scope>
    <source>
        <strain evidence="3 4">DSM 41649</strain>
    </source>
</reference>
<feature type="region of interest" description="Disordered" evidence="1">
    <location>
        <begin position="100"/>
        <end position="135"/>
    </location>
</feature>
<dbReference type="PROSITE" id="PS50943">
    <property type="entry name" value="HTH_CROC1"/>
    <property type="match status" value="1"/>
</dbReference>
<evidence type="ECO:0000259" key="2">
    <source>
        <dbReference type="PROSITE" id="PS50943"/>
    </source>
</evidence>
<dbReference type="SUPFAM" id="SSF48452">
    <property type="entry name" value="TPR-like"/>
    <property type="match status" value="1"/>
</dbReference>
<proteinExistence type="predicted"/>
<dbReference type="Gene3D" id="1.25.40.10">
    <property type="entry name" value="Tetratricopeptide repeat domain"/>
    <property type="match status" value="1"/>
</dbReference>
<evidence type="ECO:0000313" key="3">
    <source>
        <dbReference type="EMBL" id="TWE17170.1"/>
    </source>
</evidence>
<dbReference type="SMART" id="SM00530">
    <property type="entry name" value="HTH_XRE"/>
    <property type="match status" value="1"/>
</dbReference>
<dbReference type="InterPro" id="IPR010982">
    <property type="entry name" value="Lambda_DNA-bd_dom_sf"/>
</dbReference>
<sequence length="476" mass="51726">MARPNPRPVADRLRQQAALDGWTPWQLAHQITTECGISRLQAYRLAQGWTLDAAVTAYAAVRGRLTVQQLSAWENGSTRPGEGHLDGLCQLYETRPDRLGFATDYTPGTTPDAPVRPTRATPPPDDAPASREETAERRTLLRTLLTGAGLHLSAPALNALADVRETMAETLNETLSEMTMEQWERSAVEYGHAYQMSPPGQLLAESVLDFVEVQQLLARRQAADYRTRLCHVAAQLAGTAGMALVALGEQREARSWFRCAQLAAEETGDRALRAWLLAREAVIPFYFGSPQAAADLAERARLVAGNTACATAAWAPALEARSLARLGRADDARQAMQIAERAFARLGADQKSDTAYGYTERQMRWHIGSMHTVLGDTRRAQAALDEALTMYAPIEHLDRALIALDQTAGLIHVGEVATAAQVAVQTLEMLPAEHRTGIVVSRAREVAAAIPARAVRMPAVRDLREAIAASVPALPA</sequence>
<feature type="compositionally biased region" description="Low complexity" evidence="1">
    <location>
        <begin position="109"/>
        <end position="119"/>
    </location>
</feature>
<evidence type="ECO:0000256" key="1">
    <source>
        <dbReference type="SAM" id="MobiDB-lite"/>
    </source>
</evidence>
<dbReference type="Pfam" id="PF01381">
    <property type="entry name" value="HTH_3"/>
    <property type="match status" value="1"/>
</dbReference>
<dbReference type="CDD" id="cd00093">
    <property type="entry name" value="HTH_XRE"/>
    <property type="match status" value="1"/>
</dbReference>
<gene>
    <name evidence="3" type="ORF">FB465_2177</name>
</gene>
<organism evidence="3 4">
    <name type="scientific">Kitasatospora atroaurantiaca</name>
    <dbReference type="NCBI Taxonomy" id="285545"/>
    <lineage>
        <taxon>Bacteria</taxon>
        <taxon>Bacillati</taxon>
        <taxon>Actinomycetota</taxon>
        <taxon>Actinomycetes</taxon>
        <taxon>Kitasatosporales</taxon>
        <taxon>Streptomycetaceae</taxon>
        <taxon>Kitasatospora</taxon>
    </lineage>
</organism>